<gene>
    <name evidence="2" type="ORF">ACPOL_0072</name>
</gene>
<dbReference type="CDD" id="cd16279">
    <property type="entry name" value="metallo-hydrolase-like_MBL-fold"/>
    <property type="match status" value="1"/>
</dbReference>
<organism evidence="2 3">
    <name type="scientific">Acidisarcina polymorpha</name>
    <dbReference type="NCBI Taxonomy" id="2211140"/>
    <lineage>
        <taxon>Bacteria</taxon>
        <taxon>Pseudomonadati</taxon>
        <taxon>Acidobacteriota</taxon>
        <taxon>Terriglobia</taxon>
        <taxon>Terriglobales</taxon>
        <taxon>Acidobacteriaceae</taxon>
        <taxon>Acidisarcina</taxon>
    </lineage>
</organism>
<dbReference type="Proteomes" id="UP000253606">
    <property type="component" value="Chromosome"/>
</dbReference>
<dbReference type="InterPro" id="IPR036866">
    <property type="entry name" value="RibonucZ/Hydroxyglut_hydro"/>
</dbReference>
<dbReference type="Gene3D" id="3.60.15.10">
    <property type="entry name" value="Ribonuclease Z/Hydroxyacylglutathione hydrolase-like"/>
    <property type="match status" value="1"/>
</dbReference>
<dbReference type="SUPFAM" id="SSF56281">
    <property type="entry name" value="Metallo-hydrolase/oxidoreductase"/>
    <property type="match status" value="1"/>
</dbReference>
<keyword evidence="3" id="KW-1185">Reference proteome</keyword>
<name>A0A2Z5FRX7_9BACT</name>
<dbReference type="PANTHER" id="PTHR42663:SF6">
    <property type="entry name" value="HYDROLASE C777.06C-RELATED"/>
    <property type="match status" value="1"/>
</dbReference>
<reference evidence="2 3" key="1">
    <citation type="journal article" date="2018" name="Front. Microbiol.">
        <title>Hydrolytic Capabilities as a Key to Environmental Success: Chitinolytic and Cellulolytic Acidobacteria From Acidic Sub-arctic Soils and Boreal Peatlands.</title>
        <authorList>
            <person name="Belova S.E."/>
            <person name="Ravin N.V."/>
            <person name="Pankratov T.A."/>
            <person name="Rakitin A.L."/>
            <person name="Ivanova A.A."/>
            <person name="Beletsky A.V."/>
            <person name="Mardanov A.V."/>
            <person name="Sinninghe Damste J.S."/>
            <person name="Dedysh S.N."/>
        </authorList>
    </citation>
    <scope>NUCLEOTIDE SEQUENCE [LARGE SCALE GENOMIC DNA]</scope>
    <source>
        <strain evidence="2 3">SBC82</strain>
    </source>
</reference>
<accession>A0A2Z5FRX7</accession>
<dbReference type="OrthoDB" id="9800940at2"/>
<sequence>MQASLIILGSGTSMGVPTLGCECRVCTSTDPRDKRLRPSAAVVWNGHHVIIDTGPDFRTQALNYGIGDVDAVLYTHSHADHILGMDDLRPLSFKHTGKIPLYADDPTARILETIFDYTFSEDSQYKLRARVRLNRLNGEACVNLCGVEFQRIPLLHGPLETGGYRFGNAAYLTDMNAIPDSSLSLLRGVEVVVIDALRERHHPSHANIEEAIAWVDKIGARQAWFTHMSHEILHAEIDAKLPPHIRLAYDGLIIPVEL</sequence>
<evidence type="ECO:0000313" key="3">
    <source>
        <dbReference type="Proteomes" id="UP000253606"/>
    </source>
</evidence>
<dbReference type="PANTHER" id="PTHR42663">
    <property type="entry name" value="HYDROLASE C777.06C-RELATED-RELATED"/>
    <property type="match status" value="1"/>
</dbReference>
<dbReference type="InterPro" id="IPR001279">
    <property type="entry name" value="Metallo-B-lactamas"/>
</dbReference>
<proteinExistence type="predicted"/>
<protein>
    <recommendedName>
        <fullName evidence="1">Metallo-beta-lactamase domain-containing protein</fullName>
    </recommendedName>
</protein>
<dbReference type="Pfam" id="PF12706">
    <property type="entry name" value="Lactamase_B_2"/>
    <property type="match status" value="1"/>
</dbReference>
<evidence type="ECO:0000313" key="2">
    <source>
        <dbReference type="EMBL" id="AXC09459.1"/>
    </source>
</evidence>
<dbReference type="AlphaFoldDB" id="A0A2Z5FRX7"/>
<feature type="domain" description="Metallo-beta-lactamase" evidence="1">
    <location>
        <begin position="47"/>
        <end position="228"/>
    </location>
</feature>
<evidence type="ECO:0000259" key="1">
    <source>
        <dbReference type="Pfam" id="PF12706"/>
    </source>
</evidence>
<dbReference type="EMBL" id="CP030840">
    <property type="protein sequence ID" value="AXC09459.1"/>
    <property type="molecule type" value="Genomic_DNA"/>
</dbReference>
<dbReference type="KEGG" id="abas:ACPOL_0072"/>